<evidence type="ECO:0000256" key="1">
    <source>
        <dbReference type="SAM" id="MobiDB-lite"/>
    </source>
</evidence>
<protein>
    <recommendedName>
        <fullName evidence="3">Type II secretion system protein GspB C-terminal domain-containing protein</fullName>
    </recommendedName>
</protein>
<keyword evidence="2" id="KW-0812">Transmembrane</keyword>
<reference evidence="4" key="1">
    <citation type="submission" date="2019-02" db="EMBL/GenBank/DDBJ databases">
        <authorList>
            <person name="Li S.-H."/>
        </authorList>
    </citation>
    <scope>NUCLEOTIDE SEQUENCE</scope>
    <source>
        <strain evidence="4">IMCC11814</strain>
    </source>
</reference>
<dbReference type="Pfam" id="PF16537">
    <property type="entry name" value="T2SSB"/>
    <property type="match status" value="1"/>
</dbReference>
<comment type="caution">
    <text evidence="4">The sequence shown here is derived from an EMBL/GenBank/DDBJ whole genome shotgun (WGS) entry which is preliminary data.</text>
</comment>
<keyword evidence="5" id="KW-1185">Reference proteome</keyword>
<accession>A0ABT3T1D6</accession>
<proteinExistence type="predicted"/>
<evidence type="ECO:0000259" key="3">
    <source>
        <dbReference type="Pfam" id="PF16537"/>
    </source>
</evidence>
<feature type="domain" description="Type II secretion system protein GspB C-terminal" evidence="3">
    <location>
        <begin position="221"/>
        <end position="280"/>
    </location>
</feature>
<gene>
    <name evidence="4" type="ORF">EYC82_01740</name>
</gene>
<feature type="compositionally biased region" description="Polar residues" evidence="1">
    <location>
        <begin position="162"/>
        <end position="173"/>
    </location>
</feature>
<organism evidence="4 5">
    <name type="scientific">Candidatus Marimicrobium litorale</name>
    <dbReference type="NCBI Taxonomy" id="2518991"/>
    <lineage>
        <taxon>Bacteria</taxon>
        <taxon>Pseudomonadati</taxon>
        <taxon>Pseudomonadota</taxon>
        <taxon>Gammaproteobacteria</taxon>
        <taxon>Cellvibrionales</taxon>
        <taxon>Halieaceae</taxon>
        <taxon>Marimicrobium</taxon>
    </lineage>
</organism>
<sequence length="287" mass="30949">MSLILDALNRSRDEVDPVPNLGTHHPVEPLSERLPQYLPWLGLGVALVVILVLVVRLTRDSVVDEREAVGAPVAALTQNIGSAANSVTNELKARAESRQAATATSAVNPETSSVSPLQSTAATPAEPKTAVKSEIVPVDTPDPVIAQLYRDKDKLQAPAEQTPVSVTPASNDSRNMEASEEEVIDIESVLERAQREINNANLIEHPAPFLTTLSQRAKDEIPTIYYQKHDYSSDVGVSSVTLNGKAVKLGGSPLAGLKVDEILPDSVILTYRGTQFRLRALNSWVNL</sequence>
<dbReference type="RefSeq" id="WP_279247831.1">
    <property type="nucleotide sequence ID" value="NZ_SHNO01000001.1"/>
</dbReference>
<feature type="compositionally biased region" description="Polar residues" evidence="1">
    <location>
        <begin position="99"/>
        <end position="122"/>
    </location>
</feature>
<dbReference type="InterPro" id="IPR032389">
    <property type="entry name" value="GspB_C"/>
</dbReference>
<keyword evidence="2" id="KW-0472">Membrane</keyword>
<feature type="region of interest" description="Disordered" evidence="1">
    <location>
        <begin position="156"/>
        <end position="177"/>
    </location>
</feature>
<dbReference type="EMBL" id="SHNO01000001">
    <property type="protein sequence ID" value="MCX2976078.1"/>
    <property type="molecule type" value="Genomic_DNA"/>
</dbReference>
<feature type="transmembrane region" description="Helical" evidence="2">
    <location>
        <begin position="37"/>
        <end position="57"/>
    </location>
</feature>
<evidence type="ECO:0000313" key="4">
    <source>
        <dbReference type="EMBL" id="MCX2976078.1"/>
    </source>
</evidence>
<name>A0ABT3T1D6_9GAMM</name>
<dbReference type="Proteomes" id="UP001143304">
    <property type="component" value="Unassembled WGS sequence"/>
</dbReference>
<evidence type="ECO:0000256" key="2">
    <source>
        <dbReference type="SAM" id="Phobius"/>
    </source>
</evidence>
<keyword evidence="2" id="KW-1133">Transmembrane helix</keyword>
<evidence type="ECO:0000313" key="5">
    <source>
        <dbReference type="Proteomes" id="UP001143304"/>
    </source>
</evidence>
<feature type="region of interest" description="Disordered" evidence="1">
    <location>
        <begin position="94"/>
        <end position="134"/>
    </location>
</feature>